<organism evidence="3 4">
    <name type="scientific">Acinetobacter guerrae</name>
    <dbReference type="NCBI Taxonomy" id="1843371"/>
    <lineage>
        <taxon>Bacteria</taxon>
        <taxon>Pseudomonadati</taxon>
        <taxon>Pseudomonadota</taxon>
        <taxon>Gammaproteobacteria</taxon>
        <taxon>Moraxellales</taxon>
        <taxon>Moraxellaceae</taxon>
        <taxon>Acinetobacter</taxon>
    </lineage>
</organism>
<dbReference type="Pfam" id="PF00583">
    <property type="entry name" value="Acetyltransf_1"/>
    <property type="match status" value="1"/>
</dbReference>
<sequence length="161" mass="18016">MYSIRPIQVQDNAAIAQIIREVSKEYGLGTDAGFAVSDPILDQLFDVYQQPNSQYWVIVDQHENVFGGGGIAPLAGETNLLEIQKMYFLPILRGQGFAHKLLQQCFSFAKQQGFKSCYLETTAVLKEAIGLYEKVGFQHLSQPLGHTGHSQACEVWMLKTF</sequence>
<keyword evidence="1 3" id="KW-0808">Transferase</keyword>
<comment type="caution">
    <text evidence="3">The sequence shown here is derived from an EMBL/GenBank/DDBJ whole genome shotgun (WGS) entry which is preliminary data.</text>
</comment>
<dbReference type="PANTHER" id="PTHR13947">
    <property type="entry name" value="GNAT FAMILY N-ACETYLTRANSFERASE"/>
    <property type="match status" value="1"/>
</dbReference>
<evidence type="ECO:0000313" key="4">
    <source>
        <dbReference type="Proteomes" id="UP000269001"/>
    </source>
</evidence>
<dbReference type="EMBL" id="RAXU01000026">
    <property type="protein sequence ID" value="RKG30864.1"/>
    <property type="molecule type" value="Genomic_DNA"/>
</dbReference>
<protein>
    <submittedName>
        <fullName evidence="3">GNAT family N-acetyltransferase</fullName>
    </submittedName>
</protein>
<reference evidence="3 4" key="1">
    <citation type="submission" date="2018-09" db="EMBL/GenBank/DDBJ databases">
        <title>The draft genome of Acinetobacter spp. strains.</title>
        <authorList>
            <person name="Qin J."/>
            <person name="Feng Y."/>
            <person name="Zong Z."/>
        </authorList>
    </citation>
    <scope>NUCLEOTIDE SEQUENCE [LARGE SCALE GENOMIC DNA]</scope>
    <source>
        <strain evidence="3 4">WCHAc060096</strain>
    </source>
</reference>
<accession>A0A3A8ELN0</accession>
<dbReference type="PROSITE" id="PS51186">
    <property type="entry name" value="GNAT"/>
    <property type="match status" value="1"/>
</dbReference>
<dbReference type="RefSeq" id="WP_120371261.1">
    <property type="nucleotide sequence ID" value="NZ_RAXU01000026.1"/>
</dbReference>
<feature type="domain" description="N-acetyltransferase" evidence="2">
    <location>
        <begin position="2"/>
        <end position="161"/>
    </location>
</feature>
<dbReference type="AlphaFoldDB" id="A0A3A8ELN0"/>
<name>A0A3A8ELN0_9GAMM</name>
<dbReference type="InterPro" id="IPR050769">
    <property type="entry name" value="NAT_camello-type"/>
</dbReference>
<dbReference type="InterPro" id="IPR016181">
    <property type="entry name" value="Acyl_CoA_acyltransferase"/>
</dbReference>
<dbReference type="SUPFAM" id="SSF55729">
    <property type="entry name" value="Acyl-CoA N-acyltransferases (Nat)"/>
    <property type="match status" value="1"/>
</dbReference>
<dbReference type="CDD" id="cd04301">
    <property type="entry name" value="NAT_SF"/>
    <property type="match status" value="1"/>
</dbReference>
<dbReference type="InterPro" id="IPR000182">
    <property type="entry name" value="GNAT_dom"/>
</dbReference>
<dbReference type="PANTHER" id="PTHR13947:SF37">
    <property type="entry name" value="LD18367P"/>
    <property type="match status" value="1"/>
</dbReference>
<evidence type="ECO:0000256" key="1">
    <source>
        <dbReference type="ARBA" id="ARBA00022679"/>
    </source>
</evidence>
<dbReference type="Gene3D" id="3.40.630.30">
    <property type="match status" value="1"/>
</dbReference>
<gene>
    <name evidence="3" type="ORF">D7V21_15025</name>
</gene>
<keyword evidence="4" id="KW-1185">Reference proteome</keyword>
<proteinExistence type="predicted"/>
<evidence type="ECO:0000259" key="2">
    <source>
        <dbReference type="PROSITE" id="PS51186"/>
    </source>
</evidence>
<dbReference type="Proteomes" id="UP000269001">
    <property type="component" value="Unassembled WGS sequence"/>
</dbReference>
<evidence type="ECO:0000313" key="3">
    <source>
        <dbReference type="EMBL" id="RKG30864.1"/>
    </source>
</evidence>
<dbReference type="GO" id="GO:0008080">
    <property type="term" value="F:N-acetyltransferase activity"/>
    <property type="evidence" value="ECO:0007669"/>
    <property type="project" value="InterPro"/>
</dbReference>